<feature type="compositionally biased region" description="Low complexity" evidence="1">
    <location>
        <begin position="193"/>
        <end position="223"/>
    </location>
</feature>
<protein>
    <submittedName>
        <fullName evidence="2">Uncharacterized protein</fullName>
    </submittedName>
</protein>
<reference evidence="2 3" key="1">
    <citation type="submission" date="2019-05" db="EMBL/GenBank/DDBJ databases">
        <title>Mikania micrantha, genome provides insights into the molecular mechanism of rapid growth.</title>
        <authorList>
            <person name="Liu B."/>
        </authorList>
    </citation>
    <scope>NUCLEOTIDE SEQUENCE [LARGE SCALE GENOMIC DNA]</scope>
    <source>
        <strain evidence="2">NLD-2019</strain>
        <tissue evidence="2">Leaf</tissue>
    </source>
</reference>
<proteinExistence type="predicted"/>
<accession>A0A5N6PD97</accession>
<evidence type="ECO:0000256" key="1">
    <source>
        <dbReference type="SAM" id="MobiDB-lite"/>
    </source>
</evidence>
<dbReference type="AlphaFoldDB" id="A0A5N6PD97"/>
<comment type="caution">
    <text evidence="2">The sequence shown here is derived from an EMBL/GenBank/DDBJ whole genome shotgun (WGS) entry which is preliminary data.</text>
</comment>
<sequence length="270" mass="30291">MPKPIKDYIVEVIPKVILDDIPSGSSSSDDDRNPDNHIPVASEGAASRVSSYVCFHSPTRTPPMPDDYGVPNFQPEEFIVSATRLPLSLDLGGDKPFSALESDSVSWTRMLADHMHGSSEHLDAMEVSAAAWRRIFEDRIQVSVIERYHEELLTQQTGLNQLLIGVMLTMPLDADDHFGITPKQKNNNNLPPETLNANTTTGETENNNNLPPETANANTTAGETRIDDRWGIHFYVENQEEDGDIDCIGRPTERRRDGRWITRDGRRRIE</sequence>
<name>A0A5N6PD97_9ASTR</name>
<evidence type="ECO:0000313" key="2">
    <source>
        <dbReference type="EMBL" id="KAD6119096.1"/>
    </source>
</evidence>
<evidence type="ECO:0000313" key="3">
    <source>
        <dbReference type="Proteomes" id="UP000326396"/>
    </source>
</evidence>
<dbReference type="EMBL" id="SZYD01000005">
    <property type="protein sequence ID" value="KAD6119096.1"/>
    <property type="molecule type" value="Genomic_DNA"/>
</dbReference>
<dbReference type="Proteomes" id="UP000326396">
    <property type="component" value="Linkage Group LG13"/>
</dbReference>
<feature type="region of interest" description="Disordered" evidence="1">
    <location>
        <begin position="183"/>
        <end position="223"/>
    </location>
</feature>
<organism evidence="2 3">
    <name type="scientific">Mikania micrantha</name>
    <name type="common">bitter vine</name>
    <dbReference type="NCBI Taxonomy" id="192012"/>
    <lineage>
        <taxon>Eukaryota</taxon>
        <taxon>Viridiplantae</taxon>
        <taxon>Streptophyta</taxon>
        <taxon>Embryophyta</taxon>
        <taxon>Tracheophyta</taxon>
        <taxon>Spermatophyta</taxon>
        <taxon>Magnoliopsida</taxon>
        <taxon>eudicotyledons</taxon>
        <taxon>Gunneridae</taxon>
        <taxon>Pentapetalae</taxon>
        <taxon>asterids</taxon>
        <taxon>campanulids</taxon>
        <taxon>Asterales</taxon>
        <taxon>Asteraceae</taxon>
        <taxon>Asteroideae</taxon>
        <taxon>Heliantheae alliance</taxon>
        <taxon>Eupatorieae</taxon>
        <taxon>Mikania</taxon>
    </lineage>
</organism>
<gene>
    <name evidence="2" type="ORF">E3N88_10367</name>
</gene>
<keyword evidence="3" id="KW-1185">Reference proteome</keyword>
<feature type="region of interest" description="Disordered" evidence="1">
    <location>
        <begin position="21"/>
        <end position="44"/>
    </location>
</feature>